<organism evidence="1 2">
    <name type="scientific">Achromobacter denitrificans</name>
    <name type="common">Alcaligenes denitrificans</name>
    <dbReference type="NCBI Taxonomy" id="32002"/>
    <lineage>
        <taxon>Bacteria</taxon>
        <taxon>Pseudomonadati</taxon>
        <taxon>Pseudomonadota</taxon>
        <taxon>Betaproteobacteria</taxon>
        <taxon>Burkholderiales</taxon>
        <taxon>Alcaligenaceae</taxon>
        <taxon>Achromobacter</taxon>
    </lineage>
</organism>
<protein>
    <submittedName>
        <fullName evidence="1">Uncharacterized protein</fullName>
    </submittedName>
</protein>
<evidence type="ECO:0000313" key="1">
    <source>
        <dbReference type="EMBL" id="XAN17151.1"/>
    </source>
</evidence>
<dbReference type="Proteomes" id="UP001446337">
    <property type="component" value="Chromosome"/>
</dbReference>
<dbReference type="RefSeq" id="WP_175179323.1">
    <property type="nucleotide sequence ID" value="NZ_CADIKP010000016.1"/>
</dbReference>
<accession>A0ABZ3G902</accession>
<name>A0ABZ3G902_ACHDE</name>
<proteinExistence type="predicted"/>
<evidence type="ECO:0000313" key="2">
    <source>
        <dbReference type="Proteomes" id="UP001446337"/>
    </source>
</evidence>
<keyword evidence="2" id="KW-1185">Reference proteome</keyword>
<sequence>MSAPESIAYLNRARKGILHALAILDAAGKLPINDIADLDILIEAARDLLGYHLEEVDNDLDALKAGGAA</sequence>
<reference evidence="1 2" key="1">
    <citation type="submission" date="2024-05" db="EMBL/GenBank/DDBJ databases">
        <title>Achromobacter denitrificans. BP1, complete genome.</title>
        <authorList>
            <person name="Zhang B."/>
        </authorList>
    </citation>
    <scope>NUCLEOTIDE SEQUENCE [LARGE SCALE GENOMIC DNA]</scope>
    <source>
        <strain evidence="1 2">BP1</strain>
    </source>
</reference>
<gene>
    <name evidence="1" type="ORF">AAIK43_03750</name>
</gene>
<dbReference type="EMBL" id="CP154792">
    <property type="protein sequence ID" value="XAN17151.1"/>
    <property type="molecule type" value="Genomic_DNA"/>
</dbReference>